<dbReference type="PANTHER" id="PTHR43591">
    <property type="entry name" value="METHYLTRANSFERASE"/>
    <property type="match status" value="1"/>
</dbReference>
<dbReference type="RefSeq" id="WP_065415347.1">
    <property type="nucleotide sequence ID" value="NZ_MASX01000037.1"/>
</dbReference>
<dbReference type="Pfam" id="PF08241">
    <property type="entry name" value="Methyltransf_11"/>
    <property type="match status" value="1"/>
</dbReference>
<name>A0A1B9BBE6_9ACTO</name>
<evidence type="ECO:0000313" key="2">
    <source>
        <dbReference type="Proteomes" id="UP000269974"/>
    </source>
</evidence>
<dbReference type="GO" id="GO:0008757">
    <property type="term" value="F:S-adenosylmethionine-dependent methyltransferase activity"/>
    <property type="evidence" value="ECO:0007669"/>
    <property type="project" value="InterPro"/>
</dbReference>
<keyword evidence="1" id="KW-0808">Transferase</keyword>
<dbReference type="SUPFAM" id="SSF53335">
    <property type="entry name" value="S-adenosyl-L-methionine-dependent methyltransferases"/>
    <property type="match status" value="1"/>
</dbReference>
<dbReference type="CDD" id="cd02440">
    <property type="entry name" value="AdoMet_MTases"/>
    <property type="match status" value="1"/>
</dbReference>
<dbReference type="OrthoDB" id="5174037at2"/>
<reference evidence="1 2" key="1">
    <citation type="submission" date="2018-11" db="EMBL/GenBank/DDBJ databases">
        <authorList>
            <consortium name="Pathogen Informatics"/>
        </authorList>
    </citation>
    <scope>NUCLEOTIDE SEQUENCE [LARGE SCALE GENOMIC DNA]</scope>
    <source>
        <strain evidence="1 2">NCTC10327</strain>
    </source>
</reference>
<dbReference type="Proteomes" id="UP000269974">
    <property type="component" value="Unassembled WGS sequence"/>
</dbReference>
<dbReference type="Gene3D" id="3.40.50.150">
    <property type="entry name" value="Vaccinia Virus protein VP39"/>
    <property type="match status" value="1"/>
</dbReference>
<accession>A0A1B9BBE6</accession>
<dbReference type="EMBL" id="UYIO01000001">
    <property type="protein sequence ID" value="VDG76371.1"/>
    <property type="molecule type" value="Genomic_DNA"/>
</dbReference>
<dbReference type="InterPro" id="IPR029063">
    <property type="entry name" value="SAM-dependent_MTases_sf"/>
</dbReference>
<protein>
    <submittedName>
        <fullName evidence="1">S-adenosylmethionine (SAM)-dependent methyltransferase</fullName>
        <ecNumber evidence="1">2.1.1.-</ecNumber>
    </submittedName>
</protein>
<keyword evidence="1" id="KW-0489">Methyltransferase</keyword>
<dbReference type="EC" id="2.1.1.-" evidence="1"/>
<dbReference type="AlphaFoldDB" id="A0A1B9BBE6"/>
<proteinExistence type="predicted"/>
<dbReference type="GO" id="GO:0032259">
    <property type="term" value="P:methylation"/>
    <property type="evidence" value="ECO:0007669"/>
    <property type="project" value="UniProtKB-KW"/>
</dbReference>
<evidence type="ECO:0000313" key="1">
    <source>
        <dbReference type="EMBL" id="VDG76371.1"/>
    </source>
</evidence>
<organism evidence="1 2">
    <name type="scientific">Actinobaculum suis</name>
    <dbReference type="NCBI Taxonomy" id="1657"/>
    <lineage>
        <taxon>Bacteria</taxon>
        <taxon>Bacillati</taxon>
        <taxon>Actinomycetota</taxon>
        <taxon>Actinomycetes</taxon>
        <taxon>Actinomycetales</taxon>
        <taxon>Actinomycetaceae</taxon>
        <taxon>Actinobaculum</taxon>
    </lineage>
</organism>
<dbReference type="PANTHER" id="PTHR43591:SF24">
    <property type="entry name" value="2-METHOXY-6-POLYPRENYL-1,4-BENZOQUINOL METHYLASE, MITOCHONDRIAL"/>
    <property type="match status" value="1"/>
</dbReference>
<sequence>MPATQKVLDKYWSQRARAYHDHQAASERAAADRELWTSIFARHMPGKSLRVLDVGTGPGYVAHILADLGHTVIGLDAAPGMLAQANAEASARKSAGLPYATFQLADVTEIPAELGQFDAVTSRYLLWTLREAQTAIEQWAQVLRPGGMIIAADANWYSAGVPADLEVECDGSPDSFVQTYSDSVLAELPLAQASSPEEYARTMRAAGLEQVEIHWLPEVQELDRRFGLAPGHESKPNFLLTAVTPLA</sequence>
<gene>
    <name evidence="1" type="primary">rebM</name>
    <name evidence="1" type="ORF">NCTC10327_01020</name>
</gene>
<comment type="caution">
    <text evidence="1">The sequence shown here is derived from an EMBL/GenBank/DDBJ whole genome shotgun (WGS) entry which is preliminary data.</text>
</comment>
<dbReference type="InterPro" id="IPR013216">
    <property type="entry name" value="Methyltransf_11"/>
</dbReference>